<gene>
    <name evidence="4" type="ORF">DEA8626_01429</name>
</gene>
<keyword evidence="5" id="KW-1185">Reference proteome</keyword>
<proteinExistence type="predicted"/>
<feature type="region of interest" description="Disordered" evidence="2">
    <location>
        <begin position="478"/>
        <end position="526"/>
    </location>
</feature>
<dbReference type="Proteomes" id="UP000244924">
    <property type="component" value="Unassembled WGS sequence"/>
</dbReference>
<evidence type="ECO:0000259" key="3">
    <source>
        <dbReference type="Pfam" id="PF03432"/>
    </source>
</evidence>
<keyword evidence="1" id="KW-0175">Coiled coil</keyword>
<reference evidence="4 5" key="1">
    <citation type="submission" date="2018-03" db="EMBL/GenBank/DDBJ databases">
        <authorList>
            <person name="Keele B.F."/>
        </authorList>
    </citation>
    <scope>NUCLEOTIDE SEQUENCE [LARGE SCALE GENOMIC DNA]</scope>
    <source>
        <strain evidence="4 5">CECT 8626</strain>
    </source>
</reference>
<feature type="coiled-coil region" evidence="1">
    <location>
        <begin position="417"/>
        <end position="444"/>
    </location>
</feature>
<name>A0A2R8B5H1_9RHOB</name>
<dbReference type="OrthoDB" id="1826980at2"/>
<dbReference type="InterPro" id="IPR005094">
    <property type="entry name" value="Endonuclease_MobA/VirD2"/>
</dbReference>
<organism evidence="4 5">
    <name type="scientific">Albidovulum aquaemixtae</name>
    <dbReference type="NCBI Taxonomy" id="1542388"/>
    <lineage>
        <taxon>Bacteria</taxon>
        <taxon>Pseudomonadati</taxon>
        <taxon>Pseudomonadota</taxon>
        <taxon>Alphaproteobacteria</taxon>
        <taxon>Rhodobacterales</taxon>
        <taxon>Paracoccaceae</taxon>
        <taxon>Albidovulum</taxon>
    </lineage>
</organism>
<feature type="domain" description="MobA/VirD2-like nuclease" evidence="3">
    <location>
        <begin position="31"/>
        <end position="148"/>
    </location>
</feature>
<accession>A0A2R8B5H1</accession>
<sequence>MILKGSQRANGSDLAIHLMNGFDNERIEIAELRGSVADDLYGAFAEFEAVAAGTKADKYLYSLSINPPEPLTRDQYLEAIATIEDRLGLGGQPRAVVFHVKPDENGIGREHCHVVWSRIDLEAMKAIHMSHDKRRLMDCAVELAHRFDLELPPGLKAWEEKRYDTREKLDPTLAEKAQQDRTGITPEERRAEITQAYEQADSAEAFRAALEEKGYVLARGDRRGFVIVDRQCDVHSLTRYIKGHKAKDIKAKLAGLDRDALPSVDEAKDLVRKRGQAMGEGKGENTGKAEEHQAELAQMRKALERRLADKQVRRQASINGREQELLTRQQSERMALHAAQLREGRGLIFRARRAVAGLIGKTPGLRSVLGPIQKLTHLDPAQRQAAERESLARRHEREKLDIARSRRMAQRLGIRERQALERRMKRAELKAESLEQQLRQDFFEAARDRRVKTSTDMPQGKLSEAFNDAGEFAEGLEQARAADLEDEQDKKRARTWKQRAKERRRGRGRGFQSGRRGGKSFRRDDD</sequence>
<dbReference type="RefSeq" id="WP_108852292.1">
    <property type="nucleotide sequence ID" value="NZ_OMOQ01000001.1"/>
</dbReference>
<protein>
    <recommendedName>
        <fullName evidence="3">MobA/VirD2-like nuclease domain-containing protein</fullName>
    </recommendedName>
</protein>
<evidence type="ECO:0000256" key="2">
    <source>
        <dbReference type="SAM" id="MobiDB-lite"/>
    </source>
</evidence>
<feature type="region of interest" description="Disordered" evidence="2">
    <location>
        <begin position="380"/>
        <end position="399"/>
    </location>
</feature>
<evidence type="ECO:0000313" key="4">
    <source>
        <dbReference type="EMBL" id="SPH17901.1"/>
    </source>
</evidence>
<feature type="compositionally biased region" description="Basic and acidic residues" evidence="2">
    <location>
        <begin position="385"/>
        <end position="399"/>
    </location>
</feature>
<evidence type="ECO:0000313" key="5">
    <source>
        <dbReference type="Proteomes" id="UP000244924"/>
    </source>
</evidence>
<dbReference type="Pfam" id="PF03432">
    <property type="entry name" value="Relaxase"/>
    <property type="match status" value="1"/>
</dbReference>
<dbReference type="EMBL" id="OMOQ01000001">
    <property type="protein sequence ID" value="SPH17901.1"/>
    <property type="molecule type" value="Genomic_DNA"/>
</dbReference>
<dbReference type="AlphaFoldDB" id="A0A2R8B5H1"/>
<feature type="compositionally biased region" description="Basic residues" evidence="2">
    <location>
        <begin position="491"/>
        <end position="508"/>
    </location>
</feature>
<evidence type="ECO:0000256" key="1">
    <source>
        <dbReference type="SAM" id="Coils"/>
    </source>
</evidence>